<organism evidence="7 8">
    <name type="scientific">Nocardioides immobilis</name>
    <dbReference type="NCBI Taxonomy" id="2049295"/>
    <lineage>
        <taxon>Bacteria</taxon>
        <taxon>Bacillati</taxon>
        <taxon>Actinomycetota</taxon>
        <taxon>Actinomycetes</taxon>
        <taxon>Propionibacteriales</taxon>
        <taxon>Nocardioidaceae</taxon>
        <taxon>Nocardioides</taxon>
    </lineage>
</organism>
<comment type="caution">
    <text evidence="7">The sequence shown here is derived from an EMBL/GenBank/DDBJ whole genome shotgun (WGS) entry which is preliminary data.</text>
</comment>
<feature type="region of interest" description="Disordered" evidence="5">
    <location>
        <begin position="1"/>
        <end position="20"/>
    </location>
</feature>
<accession>A0A417XXT6</accession>
<keyword evidence="4" id="KW-0732">Signal</keyword>
<proteinExistence type="inferred from homology"/>
<reference evidence="7 8" key="1">
    <citation type="submission" date="2018-09" db="EMBL/GenBank/DDBJ databases">
        <title>Genome sequencing of Nocardioides immobilis CCTCC AB 2017083 for comparison to Nocardioides silvaticus.</title>
        <authorList>
            <person name="Li C."/>
            <person name="Wang G."/>
        </authorList>
    </citation>
    <scope>NUCLEOTIDE SEQUENCE [LARGE SCALE GENOMIC DNA]</scope>
    <source>
        <strain evidence="7 8">CCTCC AB 2017083</strain>
    </source>
</reference>
<evidence type="ECO:0000256" key="4">
    <source>
        <dbReference type="ARBA" id="ARBA00022729"/>
    </source>
</evidence>
<dbReference type="Gene3D" id="3.40.190.10">
    <property type="entry name" value="Periplasmic binding protein-like II"/>
    <property type="match status" value="1"/>
</dbReference>
<dbReference type="GO" id="GO:0030313">
    <property type="term" value="C:cell envelope"/>
    <property type="evidence" value="ECO:0007669"/>
    <property type="project" value="UniProtKB-SubCell"/>
</dbReference>
<comment type="similarity">
    <text evidence="2">Belongs to the bacterial solute-binding protein 5 family.</text>
</comment>
<evidence type="ECO:0000256" key="1">
    <source>
        <dbReference type="ARBA" id="ARBA00004196"/>
    </source>
</evidence>
<evidence type="ECO:0000256" key="2">
    <source>
        <dbReference type="ARBA" id="ARBA00005695"/>
    </source>
</evidence>
<evidence type="ECO:0000313" key="8">
    <source>
        <dbReference type="Proteomes" id="UP000283644"/>
    </source>
</evidence>
<evidence type="ECO:0000259" key="6">
    <source>
        <dbReference type="Pfam" id="PF00496"/>
    </source>
</evidence>
<dbReference type="Pfam" id="PF00496">
    <property type="entry name" value="SBP_bac_5"/>
    <property type="match status" value="1"/>
</dbReference>
<dbReference type="Gene3D" id="3.90.76.10">
    <property type="entry name" value="Dipeptide-binding Protein, Domain 1"/>
    <property type="match status" value="1"/>
</dbReference>
<dbReference type="GO" id="GO:0042597">
    <property type="term" value="C:periplasmic space"/>
    <property type="evidence" value="ECO:0007669"/>
    <property type="project" value="UniProtKB-ARBA"/>
</dbReference>
<dbReference type="InterPro" id="IPR039424">
    <property type="entry name" value="SBP_5"/>
</dbReference>
<sequence>MPGPGRPQPRRGAAGGAPYLPRLARRCHPGRAENVAGSKHGSEGSSLADICCPEYLPRGVRPPTRGDCLSDVEVAHVNRKFFALVGAGALAVSLAACGDDEPGGGNGGSGGEGGETGVPWTLGTTDTVTALDPAGSYDLGSSTLEYNLYQTLVTVPAKSNEIVGDAATECVYDDPQTLTCTLNEGLKFSNGNDLTSSDVKYSFERSIKVQDPNGAAIYLLGSITDTAEDGTVTLNPDAIETPDDTTVIFHLDQPDTTFQYVLTYPGAGAIVDEETFPADEKLADEDVVGSGPYKLSQYESGVQATLEANEEYTGENTALAPTVFIKYFSEASALKLAAEAGEVDVAWRSLSPTDIADLEGNDDVTVATGEGAEIRYWVWKVDSQVGKQAAVRQAAAQVFDREAIAENAYDGTVDPLYSIVPPGYAGQVDAFQEKYGEPDPEAAAQILEDAGIDTPVQLTVGWTPTHYGPATEDEANEVERQLEESGLFEVDLKSTEWEQYQTIYKEGAYDLFILGWFPDYPDADTYLSPFVVDGGFFQNGYKSEQANQLVEAEQGSEDPAAREEAFGQLQQLVAEDVPFIPSWVGKNIGVYGPGMEGVEDTLDPSFIFRFWLVSKSS</sequence>
<dbReference type="GO" id="GO:1904680">
    <property type="term" value="F:peptide transmembrane transporter activity"/>
    <property type="evidence" value="ECO:0007669"/>
    <property type="project" value="TreeGrafter"/>
</dbReference>
<dbReference type="InterPro" id="IPR000914">
    <property type="entry name" value="SBP_5_dom"/>
</dbReference>
<protein>
    <submittedName>
        <fullName evidence="7">ABC transporter substrate-binding protein</fullName>
    </submittedName>
</protein>
<dbReference type="GO" id="GO:0043190">
    <property type="term" value="C:ATP-binding cassette (ABC) transporter complex"/>
    <property type="evidence" value="ECO:0007669"/>
    <property type="project" value="InterPro"/>
</dbReference>
<keyword evidence="8" id="KW-1185">Reference proteome</keyword>
<evidence type="ECO:0000256" key="3">
    <source>
        <dbReference type="ARBA" id="ARBA00022448"/>
    </source>
</evidence>
<keyword evidence="3" id="KW-0813">Transport</keyword>
<evidence type="ECO:0000313" key="7">
    <source>
        <dbReference type="EMBL" id="RHW25329.1"/>
    </source>
</evidence>
<dbReference type="InterPro" id="IPR030678">
    <property type="entry name" value="Peptide/Ni-bd"/>
</dbReference>
<dbReference type="Proteomes" id="UP000283644">
    <property type="component" value="Unassembled WGS sequence"/>
</dbReference>
<dbReference type="EMBL" id="QXGH01000025">
    <property type="protein sequence ID" value="RHW25329.1"/>
    <property type="molecule type" value="Genomic_DNA"/>
</dbReference>
<dbReference type="AlphaFoldDB" id="A0A417XXT6"/>
<dbReference type="SUPFAM" id="SSF53850">
    <property type="entry name" value="Periplasmic binding protein-like II"/>
    <property type="match status" value="1"/>
</dbReference>
<dbReference type="PIRSF" id="PIRSF002741">
    <property type="entry name" value="MppA"/>
    <property type="match status" value="1"/>
</dbReference>
<dbReference type="PANTHER" id="PTHR30290:SF10">
    <property type="entry name" value="PERIPLASMIC OLIGOPEPTIDE-BINDING PROTEIN-RELATED"/>
    <property type="match status" value="1"/>
</dbReference>
<dbReference type="OrthoDB" id="9801912at2"/>
<feature type="domain" description="Solute-binding protein family 5" evidence="6">
    <location>
        <begin position="162"/>
        <end position="535"/>
    </location>
</feature>
<gene>
    <name evidence="7" type="ORF">D0Z08_20460</name>
</gene>
<dbReference type="PANTHER" id="PTHR30290">
    <property type="entry name" value="PERIPLASMIC BINDING COMPONENT OF ABC TRANSPORTER"/>
    <property type="match status" value="1"/>
</dbReference>
<dbReference type="GO" id="GO:0015833">
    <property type="term" value="P:peptide transport"/>
    <property type="evidence" value="ECO:0007669"/>
    <property type="project" value="TreeGrafter"/>
</dbReference>
<evidence type="ECO:0000256" key="5">
    <source>
        <dbReference type="SAM" id="MobiDB-lite"/>
    </source>
</evidence>
<dbReference type="Gene3D" id="3.10.105.10">
    <property type="entry name" value="Dipeptide-binding Protein, Domain 3"/>
    <property type="match status" value="1"/>
</dbReference>
<name>A0A417XXT6_9ACTN</name>
<comment type="subcellular location">
    <subcellularLocation>
        <location evidence="1">Cell envelope</location>
    </subcellularLocation>
</comment>